<dbReference type="PANTHER" id="PTHR24305">
    <property type="entry name" value="CYTOCHROME P450"/>
    <property type="match status" value="1"/>
</dbReference>
<dbReference type="Proteomes" id="UP000240883">
    <property type="component" value="Unassembled WGS sequence"/>
</dbReference>
<evidence type="ECO:0000256" key="2">
    <source>
        <dbReference type="ARBA" id="ARBA00022723"/>
    </source>
</evidence>
<organism evidence="6 7">
    <name type="scientific">Corynespora cassiicola Philippines</name>
    <dbReference type="NCBI Taxonomy" id="1448308"/>
    <lineage>
        <taxon>Eukaryota</taxon>
        <taxon>Fungi</taxon>
        <taxon>Dikarya</taxon>
        <taxon>Ascomycota</taxon>
        <taxon>Pezizomycotina</taxon>
        <taxon>Dothideomycetes</taxon>
        <taxon>Pleosporomycetidae</taxon>
        <taxon>Pleosporales</taxon>
        <taxon>Corynesporascaceae</taxon>
        <taxon>Corynespora</taxon>
    </lineage>
</organism>
<reference evidence="6 7" key="1">
    <citation type="journal article" date="2018" name="Front. Microbiol.">
        <title>Genome-Wide Analysis of Corynespora cassiicola Leaf Fall Disease Putative Effectors.</title>
        <authorList>
            <person name="Lopez D."/>
            <person name="Ribeiro S."/>
            <person name="Label P."/>
            <person name="Fumanal B."/>
            <person name="Venisse J.S."/>
            <person name="Kohler A."/>
            <person name="de Oliveira R.R."/>
            <person name="Labutti K."/>
            <person name="Lipzen A."/>
            <person name="Lail K."/>
            <person name="Bauer D."/>
            <person name="Ohm R.A."/>
            <person name="Barry K.W."/>
            <person name="Spatafora J."/>
            <person name="Grigoriev I.V."/>
            <person name="Martin F.M."/>
            <person name="Pujade-Renaud V."/>
        </authorList>
    </citation>
    <scope>NUCLEOTIDE SEQUENCE [LARGE SCALE GENOMIC DNA]</scope>
    <source>
        <strain evidence="6 7">Philippines</strain>
    </source>
</reference>
<evidence type="ECO:0000313" key="6">
    <source>
        <dbReference type="EMBL" id="PSN60583.1"/>
    </source>
</evidence>
<gene>
    <name evidence="6" type="ORF">BS50DRAFT_655114</name>
</gene>
<dbReference type="InterPro" id="IPR050121">
    <property type="entry name" value="Cytochrome_P450_monoxygenase"/>
</dbReference>
<keyword evidence="2 4" id="KW-0479">Metal-binding</keyword>
<dbReference type="GO" id="GO:0020037">
    <property type="term" value="F:heme binding"/>
    <property type="evidence" value="ECO:0007669"/>
    <property type="project" value="InterPro"/>
</dbReference>
<dbReference type="InterPro" id="IPR002401">
    <property type="entry name" value="Cyt_P450_E_grp-I"/>
</dbReference>
<accession>A0A2T2N570</accession>
<name>A0A2T2N570_CORCC</name>
<dbReference type="PRINTS" id="PR00463">
    <property type="entry name" value="EP450I"/>
</dbReference>
<sequence>MAVSPRPVGEAGTYMNDLTMKTPFIRIDRLAIITENIHRITVVIGWLAYYILSCIHSRYFHPLSKFPGPFWASTSNFWKLYILATKESHTRGIEYHKKYGPVIRVAPNHLVFNDPKLVPVVYHRNADKSDFYSPGVLGRLRPPFQTQDHKEHAAKRKRVAASFQISNLRKMESDVDATIEKLMGQFNDRYVKTGKPLDMSQWVKWFVYDTISAMAFGKSVGFVDQAKDVEGLIQHFHNMAPMAGLVAALPNLVNPFMNAPILGNYLMPSPGDGTGTGTIMKYRDDMLRERFEARHAKSHGDFLDNLMNAKNADGSYMTEDEIKAEAFVLMVAGPDTTAAFIGPFVNYVIQDPVISGRLRREIQEFEAGGKLSKGVVTFEETQKLPYFMACVQETLRFSPSTPIVLPRLVSKGGLEIDGKYVPAGTEIAANPYVIHRDRDVFGEDAFQFNPDRWLESEERSREMNKYIMSWGYGARQCLGKNVAQLMTQKLCLEMFRRFDFQSTTPEKPWRAENLALMIYWDQWVKVTPTNAI</sequence>
<keyword evidence="5" id="KW-0560">Oxidoreductase</keyword>
<dbReference type="CDD" id="cd11060">
    <property type="entry name" value="CYP57A1-like"/>
    <property type="match status" value="1"/>
</dbReference>
<dbReference type="InterPro" id="IPR001128">
    <property type="entry name" value="Cyt_P450"/>
</dbReference>
<comment type="similarity">
    <text evidence="5">Belongs to the cytochrome P450 family.</text>
</comment>
<dbReference type="PRINTS" id="PR00385">
    <property type="entry name" value="P450"/>
</dbReference>
<dbReference type="PANTHER" id="PTHR24305:SF85">
    <property type="entry name" value="P450, PUTATIVE (EUROFUNG)-RELATED"/>
    <property type="match status" value="1"/>
</dbReference>
<dbReference type="GO" id="GO:0005506">
    <property type="term" value="F:iron ion binding"/>
    <property type="evidence" value="ECO:0007669"/>
    <property type="project" value="InterPro"/>
</dbReference>
<dbReference type="Gene3D" id="1.10.630.10">
    <property type="entry name" value="Cytochrome P450"/>
    <property type="match status" value="1"/>
</dbReference>
<proteinExistence type="inferred from homology"/>
<keyword evidence="5 6" id="KW-0503">Monooxygenase</keyword>
<evidence type="ECO:0000256" key="3">
    <source>
        <dbReference type="ARBA" id="ARBA00023004"/>
    </source>
</evidence>
<keyword evidence="4 5" id="KW-0349">Heme</keyword>
<evidence type="ECO:0000256" key="5">
    <source>
        <dbReference type="RuleBase" id="RU000461"/>
    </source>
</evidence>
<dbReference type="InterPro" id="IPR036396">
    <property type="entry name" value="Cyt_P450_sf"/>
</dbReference>
<evidence type="ECO:0000256" key="4">
    <source>
        <dbReference type="PIRSR" id="PIRSR602401-1"/>
    </source>
</evidence>
<dbReference type="OrthoDB" id="3934656at2759"/>
<dbReference type="EMBL" id="KZ678148">
    <property type="protein sequence ID" value="PSN60583.1"/>
    <property type="molecule type" value="Genomic_DNA"/>
</dbReference>
<evidence type="ECO:0000256" key="1">
    <source>
        <dbReference type="ARBA" id="ARBA00001971"/>
    </source>
</evidence>
<protein>
    <submittedName>
        <fullName evidence="6">Cytochrome P450 monooxygenase</fullName>
    </submittedName>
</protein>
<evidence type="ECO:0000313" key="7">
    <source>
        <dbReference type="Proteomes" id="UP000240883"/>
    </source>
</evidence>
<dbReference type="STRING" id="1448308.A0A2T2N570"/>
<dbReference type="PROSITE" id="PS00086">
    <property type="entry name" value="CYTOCHROME_P450"/>
    <property type="match status" value="1"/>
</dbReference>
<dbReference type="GO" id="GO:0004497">
    <property type="term" value="F:monooxygenase activity"/>
    <property type="evidence" value="ECO:0007669"/>
    <property type="project" value="UniProtKB-KW"/>
</dbReference>
<comment type="cofactor">
    <cofactor evidence="1 4">
        <name>heme</name>
        <dbReference type="ChEBI" id="CHEBI:30413"/>
    </cofactor>
</comment>
<keyword evidence="3 4" id="KW-0408">Iron</keyword>
<dbReference type="Pfam" id="PF00067">
    <property type="entry name" value="p450"/>
    <property type="match status" value="1"/>
</dbReference>
<dbReference type="AlphaFoldDB" id="A0A2T2N570"/>
<dbReference type="GO" id="GO:0016705">
    <property type="term" value="F:oxidoreductase activity, acting on paired donors, with incorporation or reduction of molecular oxygen"/>
    <property type="evidence" value="ECO:0007669"/>
    <property type="project" value="InterPro"/>
</dbReference>
<dbReference type="SUPFAM" id="SSF48264">
    <property type="entry name" value="Cytochrome P450"/>
    <property type="match status" value="1"/>
</dbReference>
<feature type="binding site" description="axial binding residue" evidence="4">
    <location>
        <position position="477"/>
    </location>
    <ligand>
        <name>heme</name>
        <dbReference type="ChEBI" id="CHEBI:30413"/>
    </ligand>
    <ligandPart>
        <name>Fe</name>
        <dbReference type="ChEBI" id="CHEBI:18248"/>
    </ligandPart>
</feature>
<dbReference type="InterPro" id="IPR017972">
    <property type="entry name" value="Cyt_P450_CS"/>
</dbReference>
<keyword evidence="7" id="KW-1185">Reference proteome</keyword>